<dbReference type="Pfam" id="PF25876">
    <property type="entry name" value="HH_MFP_RND"/>
    <property type="match status" value="1"/>
</dbReference>
<protein>
    <submittedName>
        <fullName evidence="9">HlyD family efflux transporter periplasmic adaptor subunit</fullName>
    </submittedName>
</protein>
<dbReference type="Proteomes" id="UP000823631">
    <property type="component" value="Unassembled WGS sequence"/>
</dbReference>
<comment type="similarity">
    <text evidence="2">Belongs to the membrane fusion protein (MFP) (TC 8.A.1) family.</text>
</comment>
<gene>
    <name evidence="9" type="ORF">IAB19_01060</name>
</gene>
<dbReference type="InterPro" id="IPR058625">
    <property type="entry name" value="MdtA-like_BSH"/>
</dbReference>
<dbReference type="SUPFAM" id="SSF111369">
    <property type="entry name" value="HlyD-like secretion proteins"/>
    <property type="match status" value="3"/>
</dbReference>
<evidence type="ECO:0000256" key="5">
    <source>
        <dbReference type="ARBA" id="ARBA00023136"/>
    </source>
</evidence>
<dbReference type="AlphaFoldDB" id="A0A9D9DAN6"/>
<dbReference type="Gene3D" id="1.10.287.470">
    <property type="entry name" value="Helix hairpin bin"/>
    <property type="match status" value="2"/>
</dbReference>
<dbReference type="Gene3D" id="2.40.50.100">
    <property type="match status" value="2"/>
</dbReference>
<dbReference type="GO" id="GO:0016020">
    <property type="term" value="C:membrane"/>
    <property type="evidence" value="ECO:0007669"/>
    <property type="project" value="UniProtKB-SubCell"/>
</dbReference>
<reference evidence="9" key="1">
    <citation type="submission" date="2020-10" db="EMBL/GenBank/DDBJ databases">
        <authorList>
            <person name="Gilroy R."/>
        </authorList>
    </citation>
    <scope>NUCLEOTIDE SEQUENCE</scope>
    <source>
        <strain evidence="9">17213</strain>
    </source>
</reference>
<dbReference type="InterPro" id="IPR050739">
    <property type="entry name" value="MFP"/>
</dbReference>
<evidence type="ECO:0000256" key="1">
    <source>
        <dbReference type="ARBA" id="ARBA00004167"/>
    </source>
</evidence>
<sequence>MNLLVFSQRPAVKTLLLFVILLCAAALLIMLGRRNDAVTQAQQYHAGVLCADDVNLAPVNVGGRLRARHVRESDVVQQGDLLLELEDDDYRIAAERIQAQIESQQAQIEAYSRSIEIESSKLDTQEQNSWREIERQLALIDSAQASLKEQQANFKRMQSLLAKKAVSKSDYDAAEASYVAAKSTLTEAQKTLSSLTVGVPEAELEKVKTTRTAEGLRLQAIADERDNIANMQNTLASMRASLKELQAELAAQELNLSRTKLYAPCSGIIRELMFEEGELVNPGVTALRLETTRRYFDVYVPETMAARLHAGDSIEVYAPALDKTVSGHVRYVNPAPSFADLRMSREQGQADLTSFEMRVYVDDPELIPGMMLEVEEL</sequence>
<dbReference type="Gene3D" id="2.40.30.170">
    <property type="match status" value="1"/>
</dbReference>
<comment type="subcellular location">
    <subcellularLocation>
        <location evidence="1">Membrane</location>
        <topology evidence="1">Single-pass membrane protein</topology>
    </subcellularLocation>
</comment>
<name>A0A9D9DAN6_9GAMM</name>
<dbReference type="Pfam" id="PF25917">
    <property type="entry name" value="BSH_RND"/>
    <property type="match status" value="1"/>
</dbReference>
<dbReference type="PANTHER" id="PTHR30386:SF26">
    <property type="entry name" value="TRANSPORT PROTEIN COMB"/>
    <property type="match status" value="1"/>
</dbReference>
<evidence type="ECO:0000259" key="8">
    <source>
        <dbReference type="Pfam" id="PF25917"/>
    </source>
</evidence>
<keyword evidence="4" id="KW-1133">Transmembrane helix</keyword>
<dbReference type="PANTHER" id="PTHR30386">
    <property type="entry name" value="MEMBRANE FUSION SUBUNIT OF EMRAB-TOLC MULTIDRUG EFFLUX PUMP"/>
    <property type="match status" value="1"/>
</dbReference>
<dbReference type="InterPro" id="IPR058624">
    <property type="entry name" value="MdtA-like_HH"/>
</dbReference>
<evidence type="ECO:0000256" key="4">
    <source>
        <dbReference type="ARBA" id="ARBA00022989"/>
    </source>
</evidence>
<evidence type="ECO:0000313" key="10">
    <source>
        <dbReference type="Proteomes" id="UP000823631"/>
    </source>
</evidence>
<comment type="caution">
    <text evidence="9">The sequence shown here is derived from an EMBL/GenBank/DDBJ whole genome shotgun (WGS) entry which is preliminary data.</text>
</comment>
<feature type="domain" description="Multidrug resistance protein MdtA-like barrel-sandwich hybrid" evidence="8">
    <location>
        <begin position="60"/>
        <end position="285"/>
    </location>
</feature>
<proteinExistence type="inferred from homology"/>
<evidence type="ECO:0000259" key="7">
    <source>
        <dbReference type="Pfam" id="PF25876"/>
    </source>
</evidence>
<keyword evidence="3" id="KW-0812">Transmembrane</keyword>
<evidence type="ECO:0000313" key="9">
    <source>
        <dbReference type="EMBL" id="MBO8414957.1"/>
    </source>
</evidence>
<accession>A0A9D9DAN6</accession>
<feature type="coiled-coil region" evidence="6">
    <location>
        <begin position="221"/>
        <end position="262"/>
    </location>
</feature>
<feature type="domain" description="Multidrug resistance protein MdtA-like alpha-helical hairpin" evidence="7">
    <location>
        <begin position="142"/>
        <end position="193"/>
    </location>
</feature>
<organism evidence="9 10">
    <name type="scientific">Candidatus Avisuccinivibrio stercorigallinarum</name>
    <dbReference type="NCBI Taxonomy" id="2840704"/>
    <lineage>
        <taxon>Bacteria</taxon>
        <taxon>Pseudomonadati</taxon>
        <taxon>Pseudomonadota</taxon>
        <taxon>Gammaproteobacteria</taxon>
        <taxon>Aeromonadales</taxon>
        <taxon>Succinivibrionaceae</taxon>
        <taxon>Succinivibrionaceae incertae sedis</taxon>
        <taxon>Candidatus Avisuccinivibrio</taxon>
    </lineage>
</organism>
<evidence type="ECO:0000256" key="6">
    <source>
        <dbReference type="SAM" id="Coils"/>
    </source>
</evidence>
<keyword evidence="5" id="KW-0472">Membrane</keyword>
<dbReference type="EMBL" id="JADINH010000016">
    <property type="protein sequence ID" value="MBO8414957.1"/>
    <property type="molecule type" value="Genomic_DNA"/>
</dbReference>
<reference evidence="9" key="2">
    <citation type="journal article" date="2021" name="PeerJ">
        <title>Extensive microbial diversity within the chicken gut microbiome revealed by metagenomics and culture.</title>
        <authorList>
            <person name="Gilroy R."/>
            <person name="Ravi A."/>
            <person name="Getino M."/>
            <person name="Pursley I."/>
            <person name="Horton D.L."/>
            <person name="Alikhan N.F."/>
            <person name="Baker D."/>
            <person name="Gharbi K."/>
            <person name="Hall N."/>
            <person name="Watson M."/>
            <person name="Adriaenssens E.M."/>
            <person name="Foster-Nyarko E."/>
            <person name="Jarju S."/>
            <person name="Secka A."/>
            <person name="Antonio M."/>
            <person name="Oren A."/>
            <person name="Chaudhuri R.R."/>
            <person name="La Ragione R."/>
            <person name="Hildebrand F."/>
            <person name="Pallen M.J."/>
        </authorList>
    </citation>
    <scope>NUCLEOTIDE SEQUENCE</scope>
    <source>
        <strain evidence="9">17213</strain>
    </source>
</reference>
<keyword evidence="6" id="KW-0175">Coiled coil</keyword>
<evidence type="ECO:0000256" key="2">
    <source>
        <dbReference type="ARBA" id="ARBA00009477"/>
    </source>
</evidence>
<feature type="coiled-coil region" evidence="6">
    <location>
        <begin position="94"/>
        <end position="160"/>
    </location>
</feature>
<evidence type="ECO:0000256" key="3">
    <source>
        <dbReference type="ARBA" id="ARBA00022692"/>
    </source>
</evidence>